<organism evidence="1 2">
    <name type="scientific">Thioalkalicoccus limnaeus</name>
    <dbReference type="NCBI Taxonomy" id="120681"/>
    <lineage>
        <taxon>Bacteria</taxon>
        <taxon>Pseudomonadati</taxon>
        <taxon>Pseudomonadota</taxon>
        <taxon>Gammaproteobacteria</taxon>
        <taxon>Chromatiales</taxon>
        <taxon>Chromatiaceae</taxon>
        <taxon>Thioalkalicoccus</taxon>
    </lineage>
</organism>
<evidence type="ECO:0000313" key="2">
    <source>
        <dbReference type="Proteomes" id="UP001564408"/>
    </source>
</evidence>
<dbReference type="Proteomes" id="UP001564408">
    <property type="component" value="Unassembled WGS sequence"/>
</dbReference>
<protein>
    <recommendedName>
        <fullName evidence="3">NIF system FeS cluster assembly NifU C-terminal domain-containing protein</fullName>
    </recommendedName>
</protein>
<gene>
    <name evidence="1" type="ORF">ABC977_15810</name>
</gene>
<evidence type="ECO:0000313" key="1">
    <source>
        <dbReference type="EMBL" id="MEY6433870.1"/>
    </source>
</evidence>
<keyword evidence="2" id="KW-1185">Reference proteome</keyword>
<proteinExistence type="predicted"/>
<dbReference type="RefSeq" id="WP_369668257.1">
    <property type="nucleotide sequence ID" value="NZ_JBDKXB010000031.1"/>
</dbReference>
<comment type="caution">
    <text evidence="1">The sequence shown here is derived from an EMBL/GenBank/DDBJ whole genome shotgun (WGS) entry which is preliminary data.</text>
</comment>
<accession>A0ABV4BN16</accession>
<dbReference type="EMBL" id="JBDKXB010000031">
    <property type="protein sequence ID" value="MEY6433870.1"/>
    <property type="molecule type" value="Genomic_DNA"/>
</dbReference>
<evidence type="ECO:0008006" key="3">
    <source>
        <dbReference type="Google" id="ProtNLM"/>
    </source>
</evidence>
<reference evidence="1 2" key="1">
    <citation type="submission" date="2024-05" db="EMBL/GenBank/DDBJ databases">
        <title>Genome Sequence and Characterization of the New Strain Purple Sulfur Bacterium of Genus Thioalkalicoccus.</title>
        <authorList>
            <person name="Bryantseva I.A."/>
            <person name="Kyndt J.A."/>
            <person name="Imhoff J.F."/>
        </authorList>
    </citation>
    <scope>NUCLEOTIDE SEQUENCE [LARGE SCALE GENOMIC DNA]</scope>
    <source>
        <strain evidence="1 2">Um2</strain>
    </source>
</reference>
<name>A0ABV4BN16_9GAMM</name>
<sequence length="240" mass="26321">MDHTSQASAAALSRPLTGRDELTLDPGSPWAALDMVARLAPGMDVQALDVTTADRLVAQLYGQLYGDVCDCRTRCVVCGEAFGFELSLRTLIEMQDRERPRPDFADGSWSWTDGRRVRAPRIADLTLTPEALLERLVISGGACDAAVLAFLERAAPILTLDLAARCPHCGTDQEVRFDLARYLIQRLAGERPFLLREVHLIAARYGWSFAEILDLSRDDRRALAGLIAAEPALASRRAAS</sequence>